<evidence type="ECO:0000313" key="4">
    <source>
        <dbReference type="EMBL" id="ETN74870.1"/>
    </source>
</evidence>
<evidence type="ECO:0000256" key="3">
    <source>
        <dbReference type="ARBA" id="ARBA00023186"/>
    </source>
</evidence>
<protein>
    <submittedName>
        <fullName evidence="4">Uncharacterized protein</fullName>
    </submittedName>
</protein>
<dbReference type="PANTHER" id="PTHR12425:SF5">
    <property type="entry name" value="SYNEMBRYN"/>
    <property type="match status" value="1"/>
</dbReference>
<gene>
    <name evidence="4" type="ORF">NECAME_12681</name>
</gene>
<accession>W2SYW1</accession>
<dbReference type="GO" id="GO:0005085">
    <property type="term" value="F:guanyl-nucleotide exchange factor activity"/>
    <property type="evidence" value="ECO:0007669"/>
    <property type="project" value="UniProtKB-KW"/>
</dbReference>
<dbReference type="GO" id="GO:0001965">
    <property type="term" value="F:G-protein alpha-subunit binding"/>
    <property type="evidence" value="ECO:0007669"/>
    <property type="project" value="TreeGrafter"/>
</dbReference>
<dbReference type="GO" id="GO:0045271">
    <property type="term" value="C:respiratory chain complex I"/>
    <property type="evidence" value="ECO:0007669"/>
    <property type="project" value="InterPro"/>
</dbReference>
<dbReference type="AlphaFoldDB" id="W2SYW1"/>
<dbReference type="Pfam" id="PF10165">
    <property type="entry name" value="Ric8"/>
    <property type="match status" value="1"/>
</dbReference>
<evidence type="ECO:0000313" key="5">
    <source>
        <dbReference type="Proteomes" id="UP000053676"/>
    </source>
</evidence>
<feature type="non-terminal residue" evidence="4">
    <location>
        <position position="415"/>
    </location>
</feature>
<proteinExistence type="inferred from homology"/>
<dbReference type="OrthoDB" id="6161911at2759"/>
<dbReference type="KEGG" id="nai:NECAME_12681"/>
<dbReference type="GO" id="GO:0005739">
    <property type="term" value="C:mitochondrion"/>
    <property type="evidence" value="ECO:0007669"/>
    <property type="project" value="InterPro"/>
</dbReference>
<reference evidence="5" key="1">
    <citation type="journal article" date="2014" name="Nat. Genet.">
        <title>Genome of the human hookworm Necator americanus.</title>
        <authorList>
            <person name="Tang Y.T."/>
            <person name="Gao X."/>
            <person name="Rosa B.A."/>
            <person name="Abubucker S."/>
            <person name="Hallsworth-Pepin K."/>
            <person name="Martin J."/>
            <person name="Tyagi R."/>
            <person name="Heizer E."/>
            <person name="Zhang X."/>
            <person name="Bhonagiri-Palsikar V."/>
            <person name="Minx P."/>
            <person name="Warren W.C."/>
            <person name="Wang Q."/>
            <person name="Zhan B."/>
            <person name="Hotez P.J."/>
            <person name="Sternberg P.W."/>
            <person name="Dougall A."/>
            <person name="Gaze S.T."/>
            <person name="Mulvenna J."/>
            <person name="Sotillo J."/>
            <person name="Ranganathan S."/>
            <person name="Rabelo E.M."/>
            <person name="Wilson R.K."/>
            <person name="Felgner P.L."/>
            <person name="Bethony J."/>
            <person name="Hawdon J.M."/>
            <person name="Gasser R.B."/>
            <person name="Loukas A."/>
            <person name="Mitreva M."/>
        </authorList>
    </citation>
    <scope>NUCLEOTIDE SEQUENCE [LARGE SCALE GENOMIC DNA]</scope>
</reference>
<dbReference type="GO" id="GO:0007186">
    <property type="term" value="P:G protein-coupled receptor signaling pathway"/>
    <property type="evidence" value="ECO:0007669"/>
    <property type="project" value="TreeGrafter"/>
</dbReference>
<dbReference type="InterPro" id="IPR019318">
    <property type="entry name" value="Gua_nucleotide_exch_fac_Ric8"/>
</dbReference>
<dbReference type="EMBL" id="KI660330">
    <property type="protein sequence ID" value="ETN74870.1"/>
    <property type="molecule type" value="Genomic_DNA"/>
</dbReference>
<dbReference type="Proteomes" id="UP000053676">
    <property type="component" value="Unassembled WGS sequence"/>
</dbReference>
<dbReference type="Pfam" id="PF15880">
    <property type="entry name" value="NDUFV3"/>
    <property type="match status" value="1"/>
</dbReference>
<dbReference type="STRING" id="51031.W2SYW1"/>
<evidence type="ECO:0000256" key="1">
    <source>
        <dbReference type="ARBA" id="ARBA00009049"/>
    </source>
</evidence>
<keyword evidence="3" id="KW-0143">Chaperone</keyword>
<keyword evidence="2" id="KW-0344">Guanine-nucleotide releasing factor</keyword>
<name>W2SYW1_NECAM</name>
<dbReference type="GeneID" id="25352709"/>
<dbReference type="InterPro" id="IPR026193">
    <property type="entry name" value="NDUFV3"/>
</dbReference>
<sequence length="415" mass="46413">MPGAGMRRLDLIYRLSRGIASAAPKTSTGIEHADSLAKAGGRKANWKLYKVGDYLNMNNYSFYQAEITMAKHRLQQPTNKKPDVLPKVKPDLAPKPKPQLHLHRCTEVEEFLSLWFGKMDSVVSAAVVQSLSSLPAEDACRRLEALNASLTTRSKFEDVDRSAREEIVKLVENLCDRSSLVAPILELIRILARDKTLLDVLLVESVRLFILRSSGLTDISSSVIRDVLEADKCLVNTLFNSPQMRQTFETQAPALLLDRISAFAMADYSGKYEWLNEIPEDSRNTVWLLDLRIAFLVSAHSSEIQSKWGTAPLALTTFLDIIRQYTSAAAEVECFEPEEASRRLGEYIDRAAEAAKTLFNITYKRSDDIDEEYVDKITEAVAALIKAKPPSPVMEQHAVNLLATLKLNTSLLCPK</sequence>
<comment type="similarity">
    <text evidence="1">Belongs to the synembryn family.</text>
</comment>
<dbReference type="CTD" id="25352709"/>
<keyword evidence="5" id="KW-1185">Reference proteome</keyword>
<dbReference type="PANTHER" id="PTHR12425">
    <property type="entry name" value="SYNEMBRYN"/>
    <property type="match status" value="1"/>
</dbReference>
<organism evidence="4 5">
    <name type="scientific">Necator americanus</name>
    <name type="common">Human hookworm</name>
    <dbReference type="NCBI Taxonomy" id="51031"/>
    <lineage>
        <taxon>Eukaryota</taxon>
        <taxon>Metazoa</taxon>
        <taxon>Ecdysozoa</taxon>
        <taxon>Nematoda</taxon>
        <taxon>Chromadorea</taxon>
        <taxon>Rhabditida</taxon>
        <taxon>Rhabditina</taxon>
        <taxon>Rhabditomorpha</taxon>
        <taxon>Strongyloidea</taxon>
        <taxon>Ancylostomatidae</taxon>
        <taxon>Bunostominae</taxon>
        <taxon>Necator</taxon>
    </lineage>
</organism>
<evidence type="ECO:0000256" key="2">
    <source>
        <dbReference type="ARBA" id="ARBA00022658"/>
    </source>
</evidence>